<gene>
    <name evidence="1" type="ORF">C8D87_108350</name>
</gene>
<organism evidence="1 2">
    <name type="scientific">Lentzea atacamensis</name>
    <dbReference type="NCBI Taxonomy" id="531938"/>
    <lineage>
        <taxon>Bacteria</taxon>
        <taxon>Bacillati</taxon>
        <taxon>Actinomycetota</taxon>
        <taxon>Actinomycetes</taxon>
        <taxon>Pseudonocardiales</taxon>
        <taxon>Pseudonocardiaceae</taxon>
        <taxon>Lentzea</taxon>
    </lineage>
</organism>
<dbReference type="EMBL" id="QLTT01000008">
    <property type="protein sequence ID" value="RAS62528.1"/>
    <property type="molecule type" value="Genomic_DNA"/>
</dbReference>
<proteinExistence type="predicted"/>
<dbReference type="Proteomes" id="UP000248714">
    <property type="component" value="Unassembled WGS sequence"/>
</dbReference>
<accession>A0ABX9E1X5</accession>
<dbReference type="InterPro" id="IPR029063">
    <property type="entry name" value="SAM-dependent_MTases_sf"/>
</dbReference>
<evidence type="ECO:0000313" key="2">
    <source>
        <dbReference type="Proteomes" id="UP000248714"/>
    </source>
</evidence>
<name>A0ABX9E1X5_9PSEU</name>
<sequence length="46" mass="5251">MLVHFGGQERSVAQFERLAETHGLVLDSVTEVADERCVLEFRKHPI</sequence>
<dbReference type="Gene3D" id="3.40.50.150">
    <property type="entry name" value="Vaccinia Virus protein VP39"/>
    <property type="match status" value="1"/>
</dbReference>
<keyword evidence="2" id="KW-1185">Reference proteome</keyword>
<evidence type="ECO:0000313" key="1">
    <source>
        <dbReference type="EMBL" id="RAS62528.1"/>
    </source>
</evidence>
<reference evidence="1 2" key="1">
    <citation type="submission" date="2018-06" db="EMBL/GenBank/DDBJ databases">
        <title>Genomic Encyclopedia of Type Strains, Phase IV (KMG-IV): sequencing the most valuable type-strain genomes for metagenomic binning, comparative biology and taxonomic classification.</title>
        <authorList>
            <person name="Goeker M."/>
        </authorList>
    </citation>
    <scope>NUCLEOTIDE SEQUENCE [LARGE SCALE GENOMIC DNA]</scope>
    <source>
        <strain evidence="1 2">DSM 45479</strain>
    </source>
</reference>
<evidence type="ECO:0008006" key="3">
    <source>
        <dbReference type="Google" id="ProtNLM"/>
    </source>
</evidence>
<protein>
    <recommendedName>
        <fullName evidence="3">O-methyltransferase</fullName>
    </recommendedName>
</protein>
<comment type="caution">
    <text evidence="1">The sequence shown here is derived from an EMBL/GenBank/DDBJ whole genome shotgun (WGS) entry which is preliminary data.</text>
</comment>